<evidence type="ECO:0000313" key="7">
    <source>
        <dbReference type="EMBL" id="SUN63588.1"/>
    </source>
</evidence>
<protein>
    <recommendedName>
        <fullName evidence="5">Pseudouridine synthase</fullName>
        <ecNumber evidence="5">5.4.99.-</ecNumber>
    </recommendedName>
</protein>
<feature type="active site" evidence="4">
    <location>
        <position position="132"/>
    </location>
</feature>
<comment type="function">
    <text evidence="5">Responsible for synthesis of pseudouridine from uracil.</text>
</comment>
<evidence type="ECO:0000256" key="4">
    <source>
        <dbReference type="PIRSR" id="PIRSR606225-1"/>
    </source>
</evidence>
<organism evidence="7 8">
    <name type="scientific">Streptococcus hyointestinalis</name>
    <dbReference type="NCBI Taxonomy" id="1337"/>
    <lineage>
        <taxon>Bacteria</taxon>
        <taxon>Bacillati</taxon>
        <taxon>Bacillota</taxon>
        <taxon>Bacilli</taxon>
        <taxon>Lactobacillales</taxon>
        <taxon>Streptococcaceae</taxon>
        <taxon>Streptococcus</taxon>
    </lineage>
</organism>
<dbReference type="Proteomes" id="UP000254924">
    <property type="component" value="Unassembled WGS sequence"/>
</dbReference>
<dbReference type="InterPro" id="IPR006145">
    <property type="entry name" value="PsdUridine_synth_RsuA/RluA"/>
</dbReference>
<dbReference type="CDD" id="cd02869">
    <property type="entry name" value="PseudoU_synth_RluA_like"/>
    <property type="match status" value="1"/>
</dbReference>
<comment type="catalytic activity">
    <reaction evidence="1 5">
        <text>a uridine in RNA = a pseudouridine in RNA</text>
        <dbReference type="Rhea" id="RHEA:48348"/>
        <dbReference type="Rhea" id="RHEA-COMP:12068"/>
        <dbReference type="Rhea" id="RHEA-COMP:12069"/>
        <dbReference type="ChEBI" id="CHEBI:65314"/>
        <dbReference type="ChEBI" id="CHEBI:65315"/>
    </reaction>
</comment>
<dbReference type="GO" id="GO:0009982">
    <property type="term" value="F:pseudouridine synthase activity"/>
    <property type="evidence" value="ECO:0007669"/>
    <property type="project" value="InterPro"/>
</dbReference>
<proteinExistence type="inferred from homology"/>
<dbReference type="SUPFAM" id="SSF55120">
    <property type="entry name" value="Pseudouridine synthase"/>
    <property type="match status" value="1"/>
</dbReference>
<dbReference type="GO" id="GO:0140098">
    <property type="term" value="F:catalytic activity, acting on RNA"/>
    <property type="evidence" value="ECO:0007669"/>
    <property type="project" value="UniProtKB-ARBA"/>
</dbReference>
<comment type="similarity">
    <text evidence="2 5">Belongs to the pseudouridine synthase RluA family.</text>
</comment>
<gene>
    <name evidence="7" type="primary">rluC</name>
    <name evidence="7" type="ORF">NCTC12224_02530</name>
</gene>
<name>A0A380KFB4_9STRE</name>
<dbReference type="GO" id="GO:0003723">
    <property type="term" value="F:RNA binding"/>
    <property type="evidence" value="ECO:0007669"/>
    <property type="project" value="InterPro"/>
</dbReference>
<accession>A0A380KFB4</accession>
<dbReference type="InterPro" id="IPR006225">
    <property type="entry name" value="PsdUridine_synth_RluC/D"/>
</dbReference>
<dbReference type="PANTHER" id="PTHR21600">
    <property type="entry name" value="MITOCHONDRIAL RNA PSEUDOURIDINE SYNTHASE"/>
    <property type="match status" value="1"/>
</dbReference>
<dbReference type="PANTHER" id="PTHR21600:SF44">
    <property type="entry name" value="RIBOSOMAL LARGE SUBUNIT PSEUDOURIDINE SYNTHASE D"/>
    <property type="match status" value="1"/>
</dbReference>
<dbReference type="EC" id="5.4.99.-" evidence="5"/>
<dbReference type="NCBIfam" id="TIGR00005">
    <property type="entry name" value="rluA_subfam"/>
    <property type="match status" value="1"/>
</dbReference>
<evidence type="ECO:0000259" key="6">
    <source>
        <dbReference type="Pfam" id="PF00849"/>
    </source>
</evidence>
<sequence length="291" mass="34028">MPMTFQVQFQNPYQKLSVKELLEDKLLIPRKIRYFLRTKKHVLINNQPINWQSSVEHGDDVTLIFDDDDYPAKTILFGDKQLVQPVYEDEHFIIVNKPEGMKTHANQPNELALLNHVSAYAGQTCYVVHRLDKETSGLVLFAKNPFILPILNRMLEKKAIKRYYWALVDGKTLPKTITYKDKIGRHRHDRRKRIVDNKHGQTAITHLKRLKTYPKNQLVECQLDTGRTHQIRVHLSYNEHPIIGDPLYHPHPKGRLMLHAYKLTLTHPMTGQQLSFQAKSDSFEQKLNTQA</sequence>
<reference evidence="7 8" key="1">
    <citation type="submission" date="2018-06" db="EMBL/GenBank/DDBJ databases">
        <authorList>
            <consortium name="Pathogen Informatics"/>
            <person name="Doyle S."/>
        </authorList>
    </citation>
    <scope>NUCLEOTIDE SEQUENCE [LARGE SCALE GENOMIC DNA]</scope>
    <source>
        <strain evidence="7 8">NCTC12224</strain>
    </source>
</reference>
<dbReference type="Pfam" id="PF00849">
    <property type="entry name" value="PseudoU_synth_2"/>
    <property type="match status" value="1"/>
</dbReference>
<keyword evidence="8" id="KW-1185">Reference proteome</keyword>
<dbReference type="GO" id="GO:0000455">
    <property type="term" value="P:enzyme-directed rRNA pseudouridine synthesis"/>
    <property type="evidence" value="ECO:0007669"/>
    <property type="project" value="TreeGrafter"/>
</dbReference>
<dbReference type="AlphaFoldDB" id="A0A380KFB4"/>
<evidence type="ECO:0000256" key="2">
    <source>
        <dbReference type="ARBA" id="ARBA00010876"/>
    </source>
</evidence>
<evidence type="ECO:0000256" key="5">
    <source>
        <dbReference type="RuleBase" id="RU362028"/>
    </source>
</evidence>
<dbReference type="EMBL" id="UHFN01000007">
    <property type="protein sequence ID" value="SUN63588.1"/>
    <property type="molecule type" value="Genomic_DNA"/>
</dbReference>
<evidence type="ECO:0000313" key="8">
    <source>
        <dbReference type="Proteomes" id="UP000254924"/>
    </source>
</evidence>
<dbReference type="Gene3D" id="3.30.2350.10">
    <property type="entry name" value="Pseudouridine synthase"/>
    <property type="match status" value="1"/>
</dbReference>
<feature type="domain" description="Pseudouridine synthase RsuA/RluA-like" evidence="6">
    <location>
        <begin position="91"/>
        <end position="236"/>
    </location>
</feature>
<dbReference type="InterPro" id="IPR006224">
    <property type="entry name" value="PsdUridine_synth_RluA-like_CS"/>
</dbReference>
<evidence type="ECO:0000256" key="3">
    <source>
        <dbReference type="ARBA" id="ARBA00023235"/>
    </source>
</evidence>
<dbReference type="PROSITE" id="PS01129">
    <property type="entry name" value="PSI_RLU"/>
    <property type="match status" value="1"/>
</dbReference>
<dbReference type="InterPro" id="IPR050188">
    <property type="entry name" value="RluA_PseudoU_synthase"/>
</dbReference>
<evidence type="ECO:0000256" key="1">
    <source>
        <dbReference type="ARBA" id="ARBA00000073"/>
    </source>
</evidence>
<dbReference type="InterPro" id="IPR020103">
    <property type="entry name" value="PsdUridine_synth_cat_dom_sf"/>
</dbReference>
<keyword evidence="3 5" id="KW-0413">Isomerase</keyword>